<evidence type="ECO:0000313" key="3">
    <source>
        <dbReference type="Proteomes" id="UP000673552"/>
    </source>
</evidence>
<feature type="compositionally biased region" description="Basic and acidic residues" evidence="1">
    <location>
        <begin position="814"/>
        <end position="830"/>
    </location>
</feature>
<reference evidence="3" key="2">
    <citation type="journal article" date="2021" name="Sci. Data">
        <title>Chromosome-scale genome sequencing, assembly and annotation of six genomes from subfamily Leishmaniinae.</title>
        <authorList>
            <person name="Almutairi H."/>
            <person name="Urbaniak M.D."/>
            <person name="Bates M.D."/>
            <person name="Jariyapan N."/>
            <person name="Kwakye-Nuako G."/>
            <person name="Thomaz Soccol V."/>
            <person name="Al-Salem W.S."/>
            <person name="Dillon R.J."/>
            <person name="Bates P.A."/>
            <person name="Gatherer D."/>
        </authorList>
    </citation>
    <scope>NUCLEOTIDE SEQUENCE [LARGE SCALE GENOMIC DNA]</scope>
</reference>
<feature type="region of interest" description="Disordered" evidence="1">
    <location>
        <begin position="964"/>
        <end position="988"/>
    </location>
</feature>
<sequence length="2103" mass="219146">MSSVAGSAHTAAPTVATPFQHTKNLPEAISLTSTPHKVFGIEVSAAENVDARLSASRMSLMSPSRISSEAYTSSRRTGSRRHSSSSEAQAGVMCGLLNETDSISITRCTIDIPDVAHAPTAKTGAQMPGSVPSGKRLPPPSASFEGPSRPSSLHAPRKAQPGTARAPDIQTDTATAQSASAVLEPFRKELDQPLSDLCLHTRSPLSQEGTAPCGVDSPATPQKSSGTSKAPRHLRQSDMRSVARSATHLSVLADLLDAKVFSEEDVLFELEAIRKRSLRTSAPFNKRLLPILAWYLLRDKFGDEAATQYVSLLTSSTEASPSASAGSATISIASFLPRVNEIRRLRREAKERNRKNPKHHYAIAAPASPTQGAKLSDGTHAHPQRRQQPRRHAAFCALKDASDIPTTSAERLCSPQFSKTPRSLCAGNLSPLPYGRLRVYTYERACVDRQRAKAEDRPVVDVVVNTSDREARAKNVFNIVEEEPSSVAEEPSLFHDPGHQSTAAKAPATGSTSEKRAPVPPASARSSCGLGEVMAYRRHGLQLCGRECCNIRHVTLSVGSLSEVSRAKEGEEGLSLFYRECHEGPGDQGMPSVSVFWQDIAPPVLTAASNADKRKGVSARQPRQRHVGRGDRTIDVPSAVTPCVSNIIAAADSSPCAQRSSRGSEAVDSPDLSTVAGDTTSSHMSGEYSFSVGIDRQLCNRDAGAAPHEGAAAQAPTRTITCAALNDLHEPVFGVTGPDNATGSAACFGDSPPLRGRSATSTSTSSATEPDETLNHRREQRPYPYLSSAEHSLNQKVTATEYYSMLPNASALTHKPDRSLRSRRDARQERGSAQTPSLSQTLEPGHPADKGCGHGLLLESHADTVETSATKSITSAVSTETGWRTVVEYSAFISAEVLAAEPSDTTGAQFASVNANERGCRSTASASNAAVSVFRHSSTMANPGGHSTHGVRETPPVSICGAPDSRLHGEASGGQRTSTRGSSSTEGVLHHTPACSLLVSSYPPCTRLEKTSDAASTSSRESRFESVRGWCTEPSRACGVDHQRRSLLKSFNSPTLNGTSLHRVSAQQRSYSMGGRSVSAVRSGLGYGSVMEGSGSVAPDGSCAAPASGGHSMGGRSVSAVRSGLGYGSVMEGSGSVAPDGSCAAPASGGHSMGGRSVSAVRSGLGYGSVMEGSGSVAPDGSCAAPASGGHSMGGRSVSTVRSGLGYGSVMEGSGSVAPDGSCAAPASGGHSMGGRSVSAVRSGLGYGSVMEGSGSVAPDGSCAAPASGGHSMGGRSVSAVRSGLGYGSVMEGSGSVAPDGSCAAPASGGHSMGGRSVSAVRSGLGYGSVMEGSGSVAPDGSCAAPASGGHSMGGRSVSAVRSGLGYGSVMEEPNSSLPESARQMLPGMECAGTHTAARGDTTPYCAASTGVDAGGHVLSSICGLRPMVNESRRNVAASEETAMSSCTALWGWGEGGSGMRSSTMDPVELTAALQRLGEGHTSGSEENIACTFGEVGCLCATGKDHIPITVATKQAPRQKRSAPPHVTEARAHEADLVATRGSLLENAPTAPSPNAAPPVPLQLREVLSNVAQRESHQRKRRSPSAGAPSRSDGTRERVGAPLSPCPSRSPAGGAEKVLAQGASVPVRGGSPLLAITGARPPWTSWEECTGNIGSHAGSLLERHGFRSRATVPSETCGSAALSLHTFSDVSVLHGDTSNQQLRERQGADLAVTNHCRVDCLIPATSSLLRSSPGGSRIDEPKKTKATEGAQAAAAVTSEVSAHEGLTNLGSVATGENVAAFAIPPFPLPPGATDVNATGDTIGEGSLRMPPNMTAVLLGGSSQSGFFSVIQTAQEASAEAPDVDAAYAEELSRDVHAKHADLAALLNHSRLDSSHVIDNQASTMKASVVPGRTGMASANRSRSVTASRSDNMGLDITAADEMRADSREGDGCRDSEGPDTDRESTQLAVSVPKRRIHHHCPPLRTSECSVAGHRSEAQREQLQRRRTILDIPDVPYVDSPDTSMQTDMRETLRKKREHDLYVMRWARRGLLWQRQENEAQRYEGYERRFAAGKDLPGGAEAKNRKRILHGEVALHVPGLPNGPRPPAPMHPRSHGYPAQRRQH</sequence>
<feature type="region of interest" description="Disordered" evidence="1">
    <location>
        <begin position="808"/>
        <end position="855"/>
    </location>
</feature>
<proteinExistence type="predicted"/>
<feature type="compositionally biased region" description="Pro residues" evidence="1">
    <location>
        <begin position="2080"/>
        <end position="2089"/>
    </location>
</feature>
<feature type="compositionally biased region" description="Polar residues" evidence="1">
    <location>
        <begin position="219"/>
        <end position="228"/>
    </location>
</feature>
<evidence type="ECO:0000256" key="1">
    <source>
        <dbReference type="SAM" id="MobiDB-lite"/>
    </source>
</evidence>
<dbReference type="KEGG" id="lmat:92511648"/>
<dbReference type="OrthoDB" id="266530at2759"/>
<feature type="region of interest" description="Disordered" evidence="1">
    <location>
        <begin position="483"/>
        <end position="526"/>
    </location>
</feature>
<dbReference type="GeneID" id="92511648"/>
<accession>A0A836KEX0</accession>
<reference evidence="3" key="1">
    <citation type="journal article" date="2021" name="Microbiol. Resour. Announc.">
        <title>LGAAP: Leishmaniinae Genome Assembly and Annotation Pipeline.</title>
        <authorList>
            <person name="Almutairi H."/>
            <person name="Urbaniak M.D."/>
            <person name="Bates M.D."/>
            <person name="Jariyapan N."/>
            <person name="Kwakye-Nuako G."/>
            <person name="Thomaz-Soccol V."/>
            <person name="Al-Salem W.S."/>
            <person name="Dillon R.J."/>
            <person name="Bates P.A."/>
            <person name="Gatherer D."/>
        </authorList>
    </citation>
    <scope>NUCLEOTIDE SEQUENCE [LARGE SCALE GENOMIC DNA]</scope>
</reference>
<feature type="compositionally biased region" description="Basic and acidic residues" evidence="1">
    <location>
        <begin position="1920"/>
        <end position="1944"/>
    </location>
</feature>
<feature type="compositionally biased region" description="Polar residues" evidence="1">
    <location>
        <begin position="57"/>
        <end position="72"/>
    </location>
</feature>
<protein>
    <submittedName>
        <fullName evidence="2">Uncharacterized protein</fullName>
    </submittedName>
</protein>
<gene>
    <name evidence="2" type="ORF">LSCM1_01529</name>
</gene>
<name>A0A836KEX0_9TRYP</name>
<feature type="region of interest" description="Disordered" evidence="1">
    <location>
        <begin position="57"/>
        <end position="88"/>
    </location>
</feature>
<feature type="region of interest" description="Disordered" evidence="1">
    <location>
        <begin position="654"/>
        <end position="685"/>
    </location>
</feature>
<feature type="region of interest" description="Disordered" evidence="1">
    <location>
        <begin position="610"/>
        <end position="629"/>
    </location>
</feature>
<keyword evidence="3" id="KW-1185">Reference proteome</keyword>
<feature type="region of interest" description="Disordered" evidence="1">
    <location>
        <begin position="1571"/>
        <end position="1616"/>
    </location>
</feature>
<feature type="region of interest" description="Disordered" evidence="1">
    <location>
        <begin position="120"/>
        <end position="177"/>
    </location>
</feature>
<comment type="caution">
    <text evidence="2">The sequence shown here is derived from an EMBL/GenBank/DDBJ whole genome shotgun (WGS) entry which is preliminary data.</text>
</comment>
<feature type="region of interest" description="Disordered" evidence="1">
    <location>
        <begin position="744"/>
        <end position="779"/>
    </location>
</feature>
<feature type="region of interest" description="Disordered" evidence="1">
    <location>
        <begin position="2075"/>
        <end position="2103"/>
    </location>
</feature>
<feature type="region of interest" description="Disordered" evidence="1">
    <location>
        <begin position="206"/>
        <end position="240"/>
    </location>
</feature>
<feature type="compositionally biased region" description="Low complexity" evidence="1">
    <location>
        <begin position="973"/>
        <end position="985"/>
    </location>
</feature>
<feature type="region of interest" description="Disordered" evidence="1">
    <location>
        <begin position="350"/>
        <end position="389"/>
    </location>
</feature>
<dbReference type="RefSeq" id="XP_067176415.1">
    <property type="nucleotide sequence ID" value="XM_067319136.1"/>
</dbReference>
<evidence type="ECO:0000313" key="2">
    <source>
        <dbReference type="EMBL" id="KAG5471441.1"/>
    </source>
</evidence>
<feature type="region of interest" description="Disordered" evidence="1">
    <location>
        <begin position="1511"/>
        <end position="1530"/>
    </location>
</feature>
<feature type="compositionally biased region" description="Low complexity" evidence="1">
    <location>
        <begin position="758"/>
        <end position="768"/>
    </location>
</feature>
<dbReference type="EMBL" id="JAFEUZ010000031">
    <property type="protein sequence ID" value="KAG5471441.1"/>
    <property type="molecule type" value="Genomic_DNA"/>
</dbReference>
<feature type="compositionally biased region" description="Basic residues" evidence="1">
    <location>
        <begin position="352"/>
        <end position="361"/>
    </location>
</feature>
<organism evidence="2 3">
    <name type="scientific">Leishmania martiniquensis</name>
    <dbReference type="NCBI Taxonomy" id="1580590"/>
    <lineage>
        <taxon>Eukaryota</taxon>
        <taxon>Discoba</taxon>
        <taxon>Euglenozoa</taxon>
        <taxon>Kinetoplastea</taxon>
        <taxon>Metakinetoplastina</taxon>
        <taxon>Trypanosomatida</taxon>
        <taxon>Trypanosomatidae</taxon>
        <taxon>Leishmaniinae</taxon>
        <taxon>Leishmania</taxon>
    </lineage>
</organism>
<feature type="region of interest" description="Disordered" evidence="1">
    <location>
        <begin position="1919"/>
        <end position="1947"/>
    </location>
</feature>
<feature type="compositionally biased region" description="Polar residues" evidence="1">
    <location>
        <begin position="831"/>
        <end position="842"/>
    </location>
</feature>
<dbReference type="Proteomes" id="UP000673552">
    <property type="component" value="Unassembled WGS sequence"/>
</dbReference>